<comment type="caution">
    <text evidence="1">The sequence shown here is derived from an EMBL/GenBank/DDBJ whole genome shotgun (WGS) entry which is preliminary data.</text>
</comment>
<dbReference type="Gene3D" id="1.25.10.10">
    <property type="entry name" value="Leucine-rich Repeat Variant"/>
    <property type="match status" value="1"/>
</dbReference>
<dbReference type="InterPro" id="IPR011989">
    <property type="entry name" value="ARM-like"/>
</dbReference>
<sequence length="212" mass="24631">MNEIQQIKEISKIKSVHILYNCARRMESYMHVKLLNRFEIMSNVKNELVKQAVIGRGIEYKRSYAETEDQCYSKQTRIYLETSSSSLLEMCEGLAQLARNEENSAAILNAPEFPKYIITILESEDEMERKSALQLIRNMCLSKKTQKKFKKQTTLVLFLQKMRINDPDKLAYNLMTKTSLAISPTEDLAVARHNTKPECICIWNLSSMLVRH</sequence>
<keyword evidence="2" id="KW-1185">Reference proteome</keyword>
<protein>
    <submittedName>
        <fullName evidence="1">Uncharacterized protein</fullName>
    </submittedName>
</protein>
<dbReference type="InterPro" id="IPR016024">
    <property type="entry name" value="ARM-type_fold"/>
</dbReference>
<dbReference type="SUPFAM" id="SSF48371">
    <property type="entry name" value="ARM repeat"/>
    <property type="match status" value="1"/>
</dbReference>
<dbReference type="EMBL" id="CAWYQH010000090">
    <property type="protein sequence ID" value="CAK8681984.1"/>
    <property type="molecule type" value="Genomic_DNA"/>
</dbReference>
<gene>
    <name evidence="1" type="ORF">CVLEPA_LOCUS12208</name>
</gene>
<proteinExistence type="predicted"/>
<accession>A0ABP0FQP8</accession>
<name>A0ABP0FQP8_CLALP</name>
<dbReference type="Proteomes" id="UP001642483">
    <property type="component" value="Unassembled WGS sequence"/>
</dbReference>
<evidence type="ECO:0000313" key="1">
    <source>
        <dbReference type="EMBL" id="CAK8681984.1"/>
    </source>
</evidence>
<reference evidence="1 2" key="1">
    <citation type="submission" date="2024-02" db="EMBL/GenBank/DDBJ databases">
        <authorList>
            <person name="Daric V."/>
            <person name="Darras S."/>
        </authorList>
    </citation>
    <scope>NUCLEOTIDE SEQUENCE [LARGE SCALE GENOMIC DNA]</scope>
</reference>
<evidence type="ECO:0000313" key="2">
    <source>
        <dbReference type="Proteomes" id="UP001642483"/>
    </source>
</evidence>
<organism evidence="1 2">
    <name type="scientific">Clavelina lepadiformis</name>
    <name type="common">Light-bulb sea squirt</name>
    <name type="synonym">Ascidia lepadiformis</name>
    <dbReference type="NCBI Taxonomy" id="159417"/>
    <lineage>
        <taxon>Eukaryota</taxon>
        <taxon>Metazoa</taxon>
        <taxon>Chordata</taxon>
        <taxon>Tunicata</taxon>
        <taxon>Ascidiacea</taxon>
        <taxon>Aplousobranchia</taxon>
        <taxon>Clavelinidae</taxon>
        <taxon>Clavelina</taxon>
    </lineage>
</organism>